<accession>A0ABT7PBC0</accession>
<feature type="region of interest" description="Disordered" evidence="1">
    <location>
        <begin position="1"/>
        <end position="20"/>
    </location>
</feature>
<dbReference type="Proteomes" id="UP001239462">
    <property type="component" value="Unassembled WGS sequence"/>
</dbReference>
<dbReference type="EMBL" id="JASZZN010000001">
    <property type="protein sequence ID" value="MDM4013795.1"/>
    <property type="molecule type" value="Genomic_DNA"/>
</dbReference>
<evidence type="ECO:0000313" key="3">
    <source>
        <dbReference type="Proteomes" id="UP001239462"/>
    </source>
</evidence>
<evidence type="ECO:0000256" key="1">
    <source>
        <dbReference type="SAM" id="MobiDB-lite"/>
    </source>
</evidence>
<dbReference type="InterPro" id="IPR011043">
    <property type="entry name" value="Gal_Oxase/kelch_b-propeller"/>
</dbReference>
<evidence type="ECO:0000313" key="2">
    <source>
        <dbReference type="EMBL" id="MDM4013795.1"/>
    </source>
</evidence>
<dbReference type="SUPFAM" id="SSF50965">
    <property type="entry name" value="Galactose oxidase, central domain"/>
    <property type="match status" value="1"/>
</dbReference>
<reference evidence="2 3" key="1">
    <citation type="submission" date="2023-06" db="EMBL/GenBank/DDBJ databases">
        <title>Roseiconus lacunae JC819 isolated from Gulf of Mannar region, Tamil Nadu.</title>
        <authorList>
            <person name="Pk S."/>
            <person name="Ch S."/>
            <person name="Ch V.R."/>
        </authorList>
    </citation>
    <scope>NUCLEOTIDE SEQUENCE [LARGE SCALE GENOMIC DNA]</scope>
    <source>
        <strain evidence="2 3">JC819</strain>
    </source>
</reference>
<proteinExistence type="predicted"/>
<comment type="caution">
    <text evidence="2">The sequence shown here is derived from an EMBL/GenBank/DDBJ whole genome shotgun (WGS) entry which is preliminary data.</text>
</comment>
<dbReference type="RefSeq" id="WP_289161487.1">
    <property type="nucleotide sequence ID" value="NZ_JASZZN010000001.1"/>
</dbReference>
<sequence>MTFDDEDIKEEDREPGPDVTPKLFRKWQKARRGSIVAEDMTNPVWAWLFRGRVDPYHANERFKSRLGKILGSVDFPDEPRWAGCRMGQSRTELADGRVFWIAGEHEDYYDPDFFIYNDLIIEHGDGAVQILGYPEEAFRPTDFHTATAINGGKEILIIGSIGYPDDREVGRTQVCSLNTDTLAIEEISTTGNPPGWISKHNAQLNEDASAILVSGGDLLTEDGFLENIDDWSLSLADCSWTRLTIRNWTRFQVARCDQASLHLWSYEMRKFALDHPGAGFDREDDLADEIGTEPNMDAYESLYRPQMTHTSLDPQDECDEDWRTKRIDVEGVQVRYVDNMDHVTVTIEGNLDRTIVEALAEDLHAKLALVENAECRIKWID</sequence>
<organism evidence="2 3">
    <name type="scientific">Roseiconus lacunae</name>
    <dbReference type="NCBI Taxonomy" id="2605694"/>
    <lineage>
        <taxon>Bacteria</taxon>
        <taxon>Pseudomonadati</taxon>
        <taxon>Planctomycetota</taxon>
        <taxon>Planctomycetia</taxon>
        <taxon>Pirellulales</taxon>
        <taxon>Pirellulaceae</taxon>
        <taxon>Roseiconus</taxon>
    </lineage>
</organism>
<gene>
    <name evidence="2" type="ORF">QTN89_00020</name>
</gene>
<name>A0ABT7PBC0_9BACT</name>
<protein>
    <submittedName>
        <fullName evidence="2">Uncharacterized protein</fullName>
    </submittedName>
</protein>
<keyword evidence="3" id="KW-1185">Reference proteome</keyword>